<dbReference type="EMBL" id="CADEPI010000003">
    <property type="protein sequence ID" value="CAB3360326.1"/>
    <property type="molecule type" value="Genomic_DNA"/>
</dbReference>
<comment type="subcellular location">
    <subcellularLocation>
        <location evidence="1">Nucleus</location>
    </subcellularLocation>
</comment>
<evidence type="ECO:0000313" key="5">
    <source>
        <dbReference type="EMBL" id="CAB3360326.1"/>
    </source>
</evidence>
<feature type="region of interest" description="Disordered" evidence="3">
    <location>
        <begin position="729"/>
        <end position="806"/>
    </location>
</feature>
<feature type="compositionally biased region" description="Polar residues" evidence="3">
    <location>
        <begin position="40"/>
        <end position="76"/>
    </location>
</feature>
<feature type="domain" description="MGA conserved" evidence="4">
    <location>
        <begin position="1013"/>
        <end position="1051"/>
    </location>
</feature>
<organism evidence="5 6">
    <name type="scientific">Cloeon dipterum</name>
    <dbReference type="NCBI Taxonomy" id="197152"/>
    <lineage>
        <taxon>Eukaryota</taxon>
        <taxon>Metazoa</taxon>
        <taxon>Ecdysozoa</taxon>
        <taxon>Arthropoda</taxon>
        <taxon>Hexapoda</taxon>
        <taxon>Insecta</taxon>
        <taxon>Pterygota</taxon>
        <taxon>Palaeoptera</taxon>
        <taxon>Ephemeroptera</taxon>
        <taxon>Pisciforma</taxon>
        <taxon>Baetidae</taxon>
        <taxon>Cloeon</taxon>
    </lineage>
</organism>
<dbReference type="Gene3D" id="1.10.10.60">
    <property type="entry name" value="Homeodomain-like"/>
    <property type="match status" value="1"/>
</dbReference>
<proteinExistence type="predicted"/>
<evidence type="ECO:0000256" key="2">
    <source>
        <dbReference type="SAM" id="Coils"/>
    </source>
</evidence>
<evidence type="ECO:0000259" key="4">
    <source>
        <dbReference type="Pfam" id="PF16059"/>
    </source>
</evidence>
<dbReference type="OrthoDB" id="6119313at2759"/>
<sequence length="2247" mass="247873">MVLEKADSTPKHKIDSRKASKESQNQDAASVIDALKASPQVKSISSKEQVDKTASNKTSGNSANDLSPKNATTSLPQKRDQHAIDPQDSPLVKKVKPVEADSVSKLELVVSEASVEPKKLEKNAEKLENSAENPIPAPSSEKTPASSADHISVPSPSSRETIRLPDLVSNQAYSSVSSEELERMLNGVDCKNKLTLPQDKRGSGTPERKLTKDDRAEKESPTTRAQPSTGGLPISTGNALLVSPTRDNSASSSNPNNKCLSPSNVIFVQSRSPRAKPPTGGQLLSGGADSSQATITVANEDNASKQIEQTLPPIGPATKIQLVSKERAKDTVTRDMPVDANVKGKANTPVSPLPSPSKEKAQPHVQHAATPGTQQPNIVFKPSPPPTPKEVPKVASQEKPVDTAAVQPTKALEKSVTLSRNLPPVSPTKSDKETPVNGNKAANPKLQGLISNVIKIKRNENGQFFIKSAATPSTSKSSEKAGAKILVLPPPPENETSNQQPSVQKTPTSVGKGSSGPNTKEIPQHHSTQENSTQETVLHDVLDDMIGAVIEGESREKSNEAGAVQTVKDTLPTKQDAEKEIEDKIPSSPKVPMASNSGEMEKTAPPTTKTPEKSNQNPEIAAEDEGNSRNVTENVQEPKDKPLVTPNENSPEESADLNNTERETSESTNVVEESMEREEPKIRTRGRKRKSSEMKEGNVTKRTTRLSRLNLTEKRDRVVVKYKLLDSGKMNLEDCKSAENLKKSKSEPAKKQKPKLRPPPTAKIFTSEEGSSFQVKLRELREQRRTESAARQQTITKPTEPPPILDKSHAEFAVSALFFKNNENPRAKEGEDMTYEPHIKVDDEPVDEPGPSRIREEAENIQVSVEPNEKQVSGEPEKNQAALLLEENKICEEPNKNQTPEEVLSDCQALNEPENSSSTSESSPEPARLKSGSNQQKRRWAKRRRKKKIVKPTSSKRKWSNARRLKHMLTIAKRKNLGHISKAERELSKLGHVVINVDKDKRAAEVEQASEVACEKEFCKLGCVCQSLKGSMRDEFHCGKEDCLFGCKCAQAGASNCVNDPRVRDKIRDRAPAEKEFINTVIKGSELLVMAERGKRERKVPQRLVCDFVTGEEIESSCSKRARLDDADYPTVRKRLLDEYWEKQLDDRVSNLQSPDILEEPPDGTIVHSHDGEDDGTAIRVHIDGIECVQRQISQFVPRVSPEKEHEEEHEVEPMEHSSDEDGTPKIISIASIAPEEFDKQGASSSRELEIIDEVCIELPTSYAIIEARRNAKIRAKTMLTRFKDSVISAGGFIPSKLYNDKFCTVSWESFIRRLKARSLFVWVETNDMSNQQIALITDYNGPPFVNFVNVFEKAKKEPTNVILEKLNLLPSSPPVPFILWCNGHNWEILGKLSQCCSTLVNPPEPYKPEELLPENIDSKWLSISAVHGNAFSRLLVGTDVVVDYSFICKLKTMSWEQKRPLVATIPKSKKRKFNAPFGFYSPCSKSMVFLGPYDMDETILDMRLVPPNEGFGDPLKMLQVVRLRQLPQVRCDISEVGIWTCPIERVQDVPYCRFYDNGMLIKLPMERNELLIFESAIGVELFLKNITRDLYKTDVEWTKKERGQYKSTSRVMEEFENFEYQLGLKILDEEIASGLSELPNSSNSLAPSEQPEQSGLEHALAICEKYKETQRCPPSPEVQLVYEDSDDEDDQDILGLLERDSDDYKLEMRNAFLDAECLYPAMGDEKFKRTRLVREMANEVMTLQKTAAALEKEKKELEKIKVAHIKKFELLPRDDRMKIVKAIKKLSNAILANKKHMIELEDKSKSKNEDVPVASTSTQNIPVASTSRQTVPAACTSRQTVPAASTSRQTVPAASTSRQTVPAASTNRQTVPAASTSRQAVPAASTRQTVPAASTSRQTVPAASTNRQTVPAASTNRQTVPAASTSRQTVPAASTSRQTVPAASTNRQAVPAASNSRQAVPVASTSRQAVPAASTSRQAVPVASTSRQTVPIASSSKQTVPGNTSLPGSSKNVAFTGPGTTKVTTLVMPVTSSKDPSQEVARLTQCPAPAGAKYIKLNIKELEKIKNMIATAPPRSKVTINTQGNQVKIVHTTRSNVAETISSNVKTPTPWVKRIPSTGRTNEDSSKELEDNTLDDMPILTPNCNLEENAAAGPMQPRDEGRITIQNPLCSFPNRRPTYTPADFEQAVHLIVELGYPVQEASERFRVPVRTLYNYFQRMRIMQQKNTGGTSTPEIDLCNDSSDEDS</sequence>
<feature type="compositionally biased region" description="Basic and acidic residues" evidence="3">
    <location>
        <begin position="198"/>
        <end position="221"/>
    </location>
</feature>
<name>A0A8S1BVA5_9INSE</name>
<evidence type="ECO:0000313" key="6">
    <source>
        <dbReference type="Proteomes" id="UP000494165"/>
    </source>
</evidence>
<dbReference type="Proteomes" id="UP000494165">
    <property type="component" value="Unassembled WGS sequence"/>
</dbReference>
<feature type="compositionally biased region" description="Basic and acidic residues" evidence="3">
    <location>
        <begin position="886"/>
        <end position="895"/>
    </location>
</feature>
<feature type="region of interest" description="Disordered" evidence="3">
    <location>
        <begin position="2111"/>
        <end position="2137"/>
    </location>
</feature>
<feature type="compositionally biased region" description="Polar residues" evidence="3">
    <location>
        <begin position="2225"/>
        <end position="2234"/>
    </location>
</feature>
<feature type="coiled-coil region" evidence="2">
    <location>
        <begin position="1734"/>
        <end position="1768"/>
    </location>
</feature>
<feature type="compositionally biased region" description="Basic and acidic residues" evidence="3">
    <location>
        <begin position="2122"/>
        <end position="2131"/>
    </location>
</feature>
<dbReference type="InterPro" id="IPR032060">
    <property type="entry name" value="MGA_dom"/>
</dbReference>
<feature type="compositionally biased region" description="Basic and acidic residues" evidence="3">
    <location>
        <begin position="575"/>
        <end position="585"/>
    </location>
</feature>
<feature type="region of interest" description="Disordered" evidence="3">
    <location>
        <begin position="1802"/>
        <end position="2018"/>
    </location>
</feature>
<dbReference type="SUPFAM" id="SSF46689">
    <property type="entry name" value="Homeodomain-like"/>
    <property type="match status" value="1"/>
</dbReference>
<comment type="caution">
    <text evidence="5">The sequence shown here is derived from an EMBL/GenBank/DDBJ whole genome shotgun (WGS) entry which is preliminary data.</text>
</comment>
<protein>
    <recommendedName>
        <fullName evidence="4">MGA conserved domain-containing protein</fullName>
    </recommendedName>
</protein>
<feature type="compositionally biased region" description="Basic and acidic residues" evidence="3">
    <location>
        <begin position="1802"/>
        <end position="1811"/>
    </location>
</feature>
<feature type="compositionally biased region" description="Basic and acidic residues" evidence="3">
    <location>
        <begin position="776"/>
        <end position="788"/>
    </location>
</feature>
<keyword evidence="6" id="KW-1185">Reference proteome</keyword>
<keyword evidence="2" id="KW-0175">Coiled coil</keyword>
<feature type="region of interest" description="Disordered" evidence="3">
    <location>
        <begin position="823"/>
        <end position="960"/>
    </location>
</feature>
<feature type="compositionally biased region" description="Basic and acidic residues" evidence="3">
    <location>
        <begin position="115"/>
        <end position="129"/>
    </location>
</feature>
<dbReference type="Pfam" id="PF16059">
    <property type="entry name" value="MGA_dom"/>
    <property type="match status" value="1"/>
</dbReference>
<reference evidence="5 6" key="1">
    <citation type="submission" date="2020-04" db="EMBL/GenBank/DDBJ databases">
        <authorList>
            <person name="Alioto T."/>
            <person name="Alioto T."/>
            <person name="Gomez Garrido J."/>
        </authorList>
    </citation>
    <scope>NUCLEOTIDE SEQUENCE [LARGE SCALE GENOMIC DNA]</scope>
</reference>
<dbReference type="GO" id="GO:0005634">
    <property type="term" value="C:nucleus"/>
    <property type="evidence" value="ECO:0007669"/>
    <property type="project" value="UniProtKB-SubCell"/>
</dbReference>
<feature type="region of interest" description="Disordered" evidence="3">
    <location>
        <begin position="469"/>
        <end position="708"/>
    </location>
</feature>
<dbReference type="InterPro" id="IPR009057">
    <property type="entry name" value="Homeodomain-like_sf"/>
</dbReference>
<feature type="compositionally biased region" description="Polar residues" evidence="3">
    <location>
        <begin position="288"/>
        <end position="309"/>
    </location>
</feature>
<feature type="compositionally biased region" description="Polar residues" evidence="3">
    <location>
        <begin position="1815"/>
        <end position="2018"/>
    </location>
</feature>
<accession>A0A8S1BVA5</accession>
<feature type="compositionally biased region" description="Basic and acidic residues" evidence="3">
    <location>
        <begin position="823"/>
        <end position="843"/>
    </location>
</feature>
<feature type="region of interest" description="Disordered" evidence="3">
    <location>
        <begin position="2225"/>
        <end position="2247"/>
    </location>
</feature>
<feature type="compositionally biased region" description="Basic residues" evidence="3">
    <location>
        <begin position="936"/>
        <end position="960"/>
    </location>
</feature>
<feature type="compositionally biased region" description="Polar residues" evidence="3">
    <location>
        <begin position="168"/>
        <end position="178"/>
    </location>
</feature>
<feature type="compositionally biased region" description="Polar residues" evidence="3">
    <location>
        <begin position="245"/>
        <end position="272"/>
    </location>
</feature>
<feature type="compositionally biased region" description="Basic and acidic residues" evidence="3">
    <location>
        <begin position="1"/>
        <end position="21"/>
    </location>
</feature>
<feature type="compositionally biased region" description="Low complexity" evidence="3">
    <location>
        <begin position="911"/>
        <end position="926"/>
    </location>
</feature>
<gene>
    <name evidence="5" type="ORF">CLODIP_2_CD08767</name>
</gene>
<feature type="compositionally biased region" description="Basic and acidic residues" evidence="3">
    <location>
        <begin position="324"/>
        <end position="337"/>
    </location>
</feature>
<evidence type="ECO:0000256" key="3">
    <source>
        <dbReference type="SAM" id="MobiDB-lite"/>
    </source>
</evidence>
<feature type="compositionally biased region" description="Basic and acidic residues" evidence="3">
    <location>
        <begin position="1201"/>
        <end position="1223"/>
    </location>
</feature>
<feature type="region of interest" description="Disordered" evidence="3">
    <location>
        <begin position="1200"/>
        <end position="1223"/>
    </location>
</feature>
<feature type="compositionally biased region" description="Basic and acidic residues" evidence="3">
    <location>
        <begin position="729"/>
        <end position="750"/>
    </location>
</feature>
<feature type="region of interest" description="Disordered" evidence="3">
    <location>
        <begin position="1"/>
        <end position="445"/>
    </location>
</feature>
<evidence type="ECO:0000256" key="1">
    <source>
        <dbReference type="ARBA" id="ARBA00004123"/>
    </source>
</evidence>
<feature type="compositionally biased region" description="Polar residues" evidence="3">
    <location>
        <begin position="494"/>
        <end position="518"/>
    </location>
</feature>